<sequence>MASSNLSGEDFIGSLGISLEEVNLTVDANTHASVTGIFTQTWAYEYFPFTRPEQVHADLGLGLVPLVWRWYRSNLHTVQHKKSLKDLRALFDTCKLEQVCA</sequence>
<evidence type="ECO:0000313" key="1">
    <source>
        <dbReference type="EMBL" id="KDP20648.1"/>
    </source>
</evidence>
<proteinExistence type="predicted"/>
<name>A0A067JD16_JATCU</name>
<dbReference type="Proteomes" id="UP000027138">
    <property type="component" value="Unassembled WGS sequence"/>
</dbReference>
<organism evidence="1 2">
    <name type="scientific">Jatropha curcas</name>
    <name type="common">Barbados nut</name>
    <dbReference type="NCBI Taxonomy" id="180498"/>
    <lineage>
        <taxon>Eukaryota</taxon>
        <taxon>Viridiplantae</taxon>
        <taxon>Streptophyta</taxon>
        <taxon>Embryophyta</taxon>
        <taxon>Tracheophyta</taxon>
        <taxon>Spermatophyta</taxon>
        <taxon>Magnoliopsida</taxon>
        <taxon>eudicotyledons</taxon>
        <taxon>Gunneridae</taxon>
        <taxon>Pentapetalae</taxon>
        <taxon>rosids</taxon>
        <taxon>fabids</taxon>
        <taxon>Malpighiales</taxon>
        <taxon>Euphorbiaceae</taxon>
        <taxon>Crotonoideae</taxon>
        <taxon>Jatropheae</taxon>
        <taxon>Jatropha</taxon>
    </lineage>
</organism>
<dbReference type="EMBL" id="KK915684">
    <property type="protein sequence ID" value="KDP20648.1"/>
    <property type="molecule type" value="Genomic_DNA"/>
</dbReference>
<keyword evidence="2" id="KW-1185">Reference proteome</keyword>
<evidence type="ECO:0000313" key="2">
    <source>
        <dbReference type="Proteomes" id="UP000027138"/>
    </source>
</evidence>
<gene>
    <name evidence="1" type="ORF">JCGZ_03782</name>
</gene>
<evidence type="ECO:0008006" key="3">
    <source>
        <dbReference type="Google" id="ProtNLM"/>
    </source>
</evidence>
<protein>
    <recommendedName>
        <fullName evidence="3">Aminotransferase-like plant mobile domain-containing protein</fullName>
    </recommendedName>
</protein>
<dbReference type="AlphaFoldDB" id="A0A067JD16"/>
<reference evidence="1 2" key="1">
    <citation type="journal article" date="2014" name="PLoS ONE">
        <title>Global Analysis of Gene Expression Profiles in Physic Nut (Jatropha curcas L.) Seedlings Exposed to Salt Stress.</title>
        <authorList>
            <person name="Zhang L."/>
            <person name="Zhang C."/>
            <person name="Wu P."/>
            <person name="Chen Y."/>
            <person name="Li M."/>
            <person name="Jiang H."/>
            <person name="Wu G."/>
        </authorList>
    </citation>
    <scope>NUCLEOTIDE SEQUENCE [LARGE SCALE GENOMIC DNA]</scope>
    <source>
        <strain evidence="2">cv. GZQX0401</strain>
        <tissue evidence="1">Young leaves</tissue>
    </source>
</reference>
<dbReference type="OrthoDB" id="1936739at2759"/>
<accession>A0A067JD16</accession>